<evidence type="ECO:0000313" key="2">
    <source>
        <dbReference type="EMBL" id="HIV01104.1"/>
    </source>
</evidence>
<dbReference type="Pfam" id="PF09997">
    <property type="entry name" value="DUF2238"/>
    <property type="match status" value="1"/>
</dbReference>
<reference evidence="2" key="2">
    <citation type="journal article" date="2021" name="PeerJ">
        <title>Extensive microbial diversity within the chicken gut microbiome revealed by metagenomics and culture.</title>
        <authorList>
            <person name="Gilroy R."/>
            <person name="Ravi A."/>
            <person name="Getino M."/>
            <person name="Pursley I."/>
            <person name="Horton D.L."/>
            <person name="Alikhan N.F."/>
            <person name="Baker D."/>
            <person name="Gharbi K."/>
            <person name="Hall N."/>
            <person name="Watson M."/>
            <person name="Adriaenssens E.M."/>
            <person name="Foster-Nyarko E."/>
            <person name="Jarju S."/>
            <person name="Secka A."/>
            <person name="Antonio M."/>
            <person name="Oren A."/>
            <person name="Chaudhuri R.R."/>
            <person name="La Ragione R."/>
            <person name="Hildebrand F."/>
            <person name="Pallen M.J."/>
        </authorList>
    </citation>
    <scope>NUCLEOTIDE SEQUENCE</scope>
    <source>
        <strain evidence="2">CHK186-9395</strain>
    </source>
</reference>
<protein>
    <recommendedName>
        <fullName evidence="4">Membrane-spanning protein</fullName>
    </recommendedName>
</protein>
<reference evidence="2" key="1">
    <citation type="submission" date="2020-10" db="EMBL/GenBank/DDBJ databases">
        <authorList>
            <person name="Gilroy R."/>
        </authorList>
    </citation>
    <scope>NUCLEOTIDE SEQUENCE</scope>
    <source>
        <strain evidence="2">CHK186-9395</strain>
    </source>
</reference>
<dbReference type="Proteomes" id="UP000886861">
    <property type="component" value="Unassembled WGS sequence"/>
</dbReference>
<keyword evidence="1" id="KW-0812">Transmembrane</keyword>
<feature type="transmembrane region" description="Helical" evidence="1">
    <location>
        <begin position="87"/>
        <end position="107"/>
    </location>
</feature>
<dbReference type="EMBL" id="DVOJ01000004">
    <property type="protein sequence ID" value="HIV01104.1"/>
    <property type="molecule type" value="Genomic_DNA"/>
</dbReference>
<keyword evidence="1" id="KW-0472">Membrane</keyword>
<organism evidence="2 3">
    <name type="scientific">Candidatus Caccopulliclostridium gallistercoris</name>
    <dbReference type="NCBI Taxonomy" id="2840719"/>
    <lineage>
        <taxon>Bacteria</taxon>
        <taxon>Bacillati</taxon>
        <taxon>Bacillota</taxon>
        <taxon>Clostridia</taxon>
        <taxon>Candidatus Caccopulliclostridium</taxon>
    </lineage>
</organism>
<proteinExistence type="predicted"/>
<feature type="transmembrane region" description="Helical" evidence="1">
    <location>
        <begin position="143"/>
        <end position="163"/>
    </location>
</feature>
<evidence type="ECO:0008006" key="4">
    <source>
        <dbReference type="Google" id="ProtNLM"/>
    </source>
</evidence>
<dbReference type="AlphaFoldDB" id="A0A9D1SYC5"/>
<feature type="transmembrane region" description="Helical" evidence="1">
    <location>
        <begin position="55"/>
        <end position="75"/>
    </location>
</feature>
<feature type="transmembrane region" description="Helical" evidence="1">
    <location>
        <begin position="21"/>
        <end position="43"/>
    </location>
</feature>
<evidence type="ECO:0000313" key="3">
    <source>
        <dbReference type="Proteomes" id="UP000886861"/>
    </source>
</evidence>
<sequence>MDETITNQEQNNNKKISKSLMAEYIVFGITLACFVFAPIYYLCTSLGTDGFLLGILQRLGMIVLIFLPMIIERIFKIKFPAFFNISLYVFFIFAVFIGTFMDIYSVFRHWDSILHGSSAVLFGLLSMCLVCVWFKNNDDISPIFLLIFAFCFSLAIEAVWEIYEYTVDAIIVGYNAQRYIENGVELVGRAALYDTMKDIILGASGALIAGITCAICQKKNKNFLKAFEIKRTNKKQTVKNENMENKENSLS</sequence>
<accession>A0A9D1SYC5</accession>
<dbReference type="InterPro" id="IPR014509">
    <property type="entry name" value="YjdF-like"/>
</dbReference>
<comment type="caution">
    <text evidence="2">The sequence shown here is derived from an EMBL/GenBank/DDBJ whole genome shotgun (WGS) entry which is preliminary data.</text>
</comment>
<evidence type="ECO:0000256" key="1">
    <source>
        <dbReference type="SAM" id="Phobius"/>
    </source>
</evidence>
<feature type="transmembrane region" description="Helical" evidence="1">
    <location>
        <begin position="199"/>
        <end position="216"/>
    </location>
</feature>
<name>A0A9D1SYC5_9FIRM</name>
<keyword evidence="1" id="KW-1133">Transmembrane helix</keyword>
<gene>
    <name evidence="2" type="ORF">IAA62_00910</name>
</gene>
<feature type="transmembrane region" description="Helical" evidence="1">
    <location>
        <begin position="113"/>
        <end position="134"/>
    </location>
</feature>